<comment type="subcellular location">
    <subcellularLocation>
        <location evidence="1">Cell envelope</location>
    </subcellularLocation>
</comment>
<dbReference type="CDD" id="cd01146">
    <property type="entry name" value="FhuD"/>
    <property type="match status" value="1"/>
</dbReference>
<comment type="caution">
    <text evidence="8">The sequence shown here is derived from an EMBL/GenBank/DDBJ whole genome shotgun (WGS) entry which is preliminary data.</text>
</comment>
<dbReference type="PROSITE" id="PS50983">
    <property type="entry name" value="FE_B12_PBP"/>
    <property type="match status" value="1"/>
</dbReference>
<dbReference type="PANTHER" id="PTHR30532">
    <property type="entry name" value="IRON III DICITRATE-BINDING PERIPLASMIC PROTEIN"/>
    <property type="match status" value="1"/>
</dbReference>
<feature type="chain" id="PRO_5015115128" evidence="6">
    <location>
        <begin position="32"/>
        <end position="319"/>
    </location>
</feature>
<gene>
    <name evidence="8" type="ORF">C7H85_15070</name>
</gene>
<evidence type="ECO:0000313" key="9">
    <source>
        <dbReference type="Proteomes" id="UP000240243"/>
    </source>
</evidence>
<protein>
    <submittedName>
        <fullName evidence="8">ABC transporter substrate-binding protein</fullName>
    </submittedName>
</protein>
<dbReference type="Pfam" id="PF01497">
    <property type="entry name" value="Peripla_BP_2"/>
    <property type="match status" value="1"/>
</dbReference>
<dbReference type="EMBL" id="PXYG01000007">
    <property type="protein sequence ID" value="PSJ44070.1"/>
    <property type="molecule type" value="Genomic_DNA"/>
</dbReference>
<dbReference type="GO" id="GO:0030288">
    <property type="term" value="C:outer membrane-bounded periplasmic space"/>
    <property type="evidence" value="ECO:0007669"/>
    <property type="project" value="TreeGrafter"/>
</dbReference>
<keyword evidence="4" id="KW-0410">Iron transport</keyword>
<keyword evidence="3" id="KW-0813">Transport</keyword>
<dbReference type="InterPro" id="IPR002491">
    <property type="entry name" value="ABC_transptr_periplasmic_BD"/>
</dbReference>
<evidence type="ECO:0000313" key="8">
    <source>
        <dbReference type="EMBL" id="PSJ44070.1"/>
    </source>
</evidence>
<dbReference type="OrthoDB" id="9793175at2"/>
<organism evidence="8 9">
    <name type="scientific">Zobellella endophytica</name>
    <dbReference type="NCBI Taxonomy" id="2116700"/>
    <lineage>
        <taxon>Bacteria</taxon>
        <taxon>Pseudomonadati</taxon>
        <taxon>Pseudomonadota</taxon>
        <taxon>Gammaproteobacteria</taxon>
        <taxon>Aeromonadales</taxon>
        <taxon>Aeromonadaceae</taxon>
        <taxon>Zobellella</taxon>
    </lineage>
</organism>
<feature type="domain" description="Fe/B12 periplasmic-binding" evidence="7">
    <location>
        <begin position="51"/>
        <end position="318"/>
    </location>
</feature>
<evidence type="ECO:0000259" key="7">
    <source>
        <dbReference type="PROSITE" id="PS50983"/>
    </source>
</evidence>
<dbReference type="SUPFAM" id="SSF53807">
    <property type="entry name" value="Helical backbone' metal receptor"/>
    <property type="match status" value="1"/>
</dbReference>
<dbReference type="InterPro" id="IPR051313">
    <property type="entry name" value="Bact_iron-sidero_bind"/>
</dbReference>
<evidence type="ECO:0000256" key="1">
    <source>
        <dbReference type="ARBA" id="ARBA00004196"/>
    </source>
</evidence>
<dbReference type="AlphaFoldDB" id="A0A2P7R1I5"/>
<accession>A0A2P7R1I5</accession>
<evidence type="ECO:0000256" key="2">
    <source>
        <dbReference type="ARBA" id="ARBA00008814"/>
    </source>
</evidence>
<keyword evidence="9" id="KW-1185">Reference proteome</keyword>
<evidence type="ECO:0000256" key="3">
    <source>
        <dbReference type="ARBA" id="ARBA00022448"/>
    </source>
</evidence>
<reference evidence="8 9" key="1">
    <citation type="submission" date="2018-03" db="EMBL/GenBank/DDBJ databases">
        <title>The draft genome of Zobellella sp. 59N8.</title>
        <authorList>
            <person name="Liu L."/>
            <person name="Li L."/>
            <person name="Zhang X."/>
            <person name="Liang L."/>
            <person name="Wang T."/>
        </authorList>
    </citation>
    <scope>NUCLEOTIDE SEQUENCE [LARGE SCALE GENOMIC DNA]</scope>
    <source>
        <strain evidence="8 9">59N8</strain>
    </source>
</reference>
<evidence type="ECO:0000256" key="4">
    <source>
        <dbReference type="ARBA" id="ARBA00022496"/>
    </source>
</evidence>
<dbReference type="GO" id="GO:1901678">
    <property type="term" value="P:iron coordination entity transport"/>
    <property type="evidence" value="ECO:0007669"/>
    <property type="project" value="UniProtKB-ARBA"/>
</dbReference>
<comment type="similarity">
    <text evidence="2">Belongs to the bacterial solute-binding protein 8 family.</text>
</comment>
<feature type="signal peptide" evidence="6">
    <location>
        <begin position="1"/>
        <end position="31"/>
    </location>
</feature>
<evidence type="ECO:0000256" key="6">
    <source>
        <dbReference type="SAM" id="SignalP"/>
    </source>
</evidence>
<dbReference type="PANTHER" id="PTHR30532:SF25">
    <property type="entry name" value="IRON(III) DICITRATE-BINDING PERIPLASMIC PROTEIN"/>
    <property type="match status" value="1"/>
</dbReference>
<dbReference type="Proteomes" id="UP000240243">
    <property type="component" value="Unassembled WGS sequence"/>
</dbReference>
<dbReference type="RefSeq" id="WP_106730523.1">
    <property type="nucleotide sequence ID" value="NZ_PXYG01000007.1"/>
</dbReference>
<proteinExistence type="inferred from homology"/>
<keyword evidence="4" id="KW-0408">Iron</keyword>
<keyword evidence="4" id="KW-0406">Ion transport</keyword>
<dbReference type="Gene3D" id="3.40.50.1980">
    <property type="entry name" value="Nitrogenase molybdenum iron protein domain"/>
    <property type="match status" value="2"/>
</dbReference>
<keyword evidence="5 6" id="KW-0732">Signal</keyword>
<name>A0A2P7R1I5_9GAMM</name>
<sequence length="319" mass="34162">MSGISFGPAARTLRAAALVLGALLWQQQALAEVRTLDTKYGAVAIDGEVERVVTLYEGALDTAHAVGLAPLGAIITRGGEGVASYMQQRVGDIAIVGGPRETNLEAVIALQPDLILAASTLTEEQYRLLSAVAPTLVPDVEMYQPDSWKREARFFARALNREAELEQVIARVDERATSLKARFDALQPAEARKTSLARWMPQGPLLMSPGLFSASLLQVVGFEVRDAGIIKPGRPHSSPLSQENLALIDGDWLFLATLNSDGREALAAAEQSPAFSRLQVVRQQHVVPVDGQLWTSASGPLAADAILDDIEAVLASLEP</sequence>
<evidence type="ECO:0000256" key="5">
    <source>
        <dbReference type="ARBA" id="ARBA00022729"/>
    </source>
</evidence>